<name>A0A6J5MB76_9CAUD</name>
<evidence type="ECO:0000313" key="1">
    <source>
        <dbReference type="EMBL" id="CAB4143451.1"/>
    </source>
</evidence>
<dbReference type="EMBL" id="LR796421">
    <property type="protein sequence ID" value="CAB4143451.1"/>
    <property type="molecule type" value="Genomic_DNA"/>
</dbReference>
<protein>
    <submittedName>
        <fullName evidence="1">Uncharacterized protein</fullName>
    </submittedName>
</protein>
<proteinExistence type="predicted"/>
<gene>
    <name evidence="1" type="ORF">UFOVP450_142</name>
</gene>
<sequence length="114" mass="12976">MDKDSVLFDDKTFSDLLRDVYQNTKKKETQINGLIDQLKSLIRNITDASMMVPMIKEYLEVSVKNDDNLVRLTAIIQRLLVTGSKEDKGGELGLTEQERAQLMSEAQELLDKAK</sequence>
<accession>A0A6J5MB76</accession>
<organism evidence="1">
    <name type="scientific">uncultured Caudovirales phage</name>
    <dbReference type="NCBI Taxonomy" id="2100421"/>
    <lineage>
        <taxon>Viruses</taxon>
        <taxon>Duplodnaviria</taxon>
        <taxon>Heunggongvirae</taxon>
        <taxon>Uroviricota</taxon>
        <taxon>Caudoviricetes</taxon>
        <taxon>Peduoviridae</taxon>
        <taxon>Maltschvirus</taxon>
        <taxon>Maltschvirus maltsch</taxon>
    </lineage>
</organism>
<reference evidence="1" key="1">
    <citation type="submission" date="2020-04" db="EMBL/GenBank/DDBJ databases">
        <authorList>
            <person name="Chiriac C."/>
            <person name="Salcher M."/>
            <person name="Ghai R."/>
            <person name="Kavagutti S V."/>
        </authorList>
    </citation>
    <scope>NUCLEOTIDE SEQUENCE</scope>
</reference>